<evidence type="ECO:0000256" key="2">
    <source>
        <dbReference type="ARBA" id="ARBA00022490"/>
    </source>
</evidence>
<reference evidence="6" key="2">
    <citation type="submission" date="2020-11" db="EMBL/GenBank/DDBJ databases">
        <authorList>
            <person name="McCartney M.A."/>
            <person name="Auch B."/>
            <person name="Kono T."/>
            <person name="Mallez S."/>
            <person name="Becker A."/>
            <person name="Gohl D.M."/>
            <person name="Silverstein K.A.T."/>
            <person name="Koren S."/>
            <person name="Bechman K.B."/>
            <person name="Herman A."/>
            <person name="Abrahante J.E."/>
            <person name="Garbe J."/>
        </authorList>
    </citation>
    <scope>NUCLEOTIDE SEQUENCE</scope>
    <source>
        <strain evidence="6">Duluth1</strain>
        <tissue evidence="6">Whole animal</tissue>
    </source>
</reference>
<dbReference type="InterPro" id="IPR004148">
    <property type="entry name" value="BAR_dom"/>
</dbReference>
<dbReference type="OrthoDB" id="446293at2759"/>
<dbReference type="GO" id="GO:0015629">
    <property type="term" value="C:actin cytoskeleton"/>
    <property type="evidence" value="ECO:0007669"/>
    <property type="project" value="TreeGrafter"/>
</dbReference>
<name>A0A9D4BL60_DREPO</name>
<dbReference type="GO" id="GO:0005737">
    <property type="term" value="C:cytoplasm"/>
    <property type="evidence" value="ECO:0007669"/>
    <property type="project" value="InterPro"/>
</dbReference>
<dbReference type="SMART" id="SM00721">
    <property type="entry name" value="BAR"/>
    <property type="match status" value="1"/>
</dbReference>
<feature type="domain" description="BAR" evidence="5">
    <location>
        <begin position="11"/>
        <end position="234"/>
    </location>
</feature>
<keyword evidence="2" id="KW-0963">Cytoplasm</keyword>
<evidence type="ECO:0000313" key="6">
    <source>
        <dbReference type="EMBL" id="KAH3707791.1"/>
    </source>
</evidence>
<dbReference type="GO" id="GO:0006897">
    <property type="term" value="P:endocytosis"/>
    <property type="evidence" value="ECO:0007669"/>
    <property type="project" value="InterPro"/>
</dbReference>
<dbReference type="GO" id="GO:0097320">
    <property type="term" value="P:plasma membrane tubulation"/>
    <property type="evidence" value="ECO:0007669"/>
    <property type="project" value="TreeGrafter"/>
</dbReference>
<dbReference type="InterPro" id="IPR027267">
    <property type="entry name" value="AH/BAR_dom_sf"/>
</dbReference>
<dbReference type="GO" id="GO:0008289">
    <property type="term" value="F:lipid binding"/>
    <property type="evidence" value="ECO:0007669"/>
    <property type="project" value="TreeGrafter"/>
</dbReference>
<dbReference type="Pfam" id="PF03114">
    <property type="entry name" value="BAR"/>
    <property type="match status" value="1"/>
</dbReference>
<evidence type="ECO:0000256" key="4">
    <source>
        <dbReference type="SAM" id="MobiDB-lite"/>
    </source>
</evidence>
<evidence type="ECO:0000256" key="1">
    <source>
        <dbReference type="ARBA" id="ARBA00004245"/>
    </source>
</evidence>
<dbReference type="InterPro" id="IPR046982">
    <property type="entry name" value="BIN3/RVS161-like"/>
</dbReference>
<accession>A0A9D4BL60</accession>
<proteinExistence type="predicted"/>
<evidence type="ECO:0000256" key="3">
    <source>
        <dbReference type="ARBA" id="ARBA00023212"/>
    </source>
</evidence>
<dbReference type="AlphaFoldDB" id="A0A9D4BL60"/>
<dbReference type="Proteomes" id="UP000828390">
    <property type="component" value="Unassembled WGS sequence"/>
</dbReference>
<reference evidence="6" key="1">
    <citation type="journal article" date="2019" name="bioRxiv">
        <title>The Genome of the Zebra Mussel, Dreissena polymorpha: A Resource for Invasive Species Research.</title>
        <authorList>
            <person name="McCartney M.A."/>
            <person name="Auch B."/>
            <person name="Kono T."/>
            <person name="Mallez S."/>
            <person name="Zhang Y."/>
            <person name="Obille A."/>
            <person name="Becker A."/>
            <person name="Abrahante J.E."/>
            <person name="Garbe J."/>
            <person name="Badalamenti J.P."/>
            <person name="Herman A."/>
            <person name="Mangelson H."/>
            <person name="Liachko I."/>
            <person name="Sullivan S."/>
            <person name="Sone E.D."/>
            <person name="Koren S."/>
            <person name="Silverstein K.A.T."/>
            <person name="Beckman K.B."/>
            <person name="Gohl D.M."/>
        </authorList>
    </citation>
    <scope>NUCLEOTIDE SEQUENCE</scope>
    <source>
        <strain evidence="6">Duluth1</strain>
        <tissue evidence="6">Whole animal</tissue>
    </source>
</reference>
<gene>
    <name evidence="6" type="ORF">DPMN_067207</name>
</gene>
<feature type="region of interest" description="Disordered" evidence="4">
    <location>
        <begin position="1"/>
        <end position="24"/>
    </location>
</feature>
<dbReference type="PROSITE" id="PS51021">
    <property type="entry name" value="BAR"/>
    <property type="match status" value="1"/>
</dbReference>
<dbReference type="EMBL" id="JAIWYP010000014">
    <property type="protein sequence ID" value="KAH3707791.1"/>
    <property type="molecule type" value="Genomic_DNA"/>
</dbReference>
<dbReference type="GO" id="GO:0051666">
    <property type="term" value="P:actin cortical patch localization"/>
    <property type="evidence" value="ECO:0007669"/>
    <property type="project" value="InterPro"/>
</dbReference>
<evidence type="ECO:0000313" key="7">
    <source>
        <dbReference type="Proteomes" id="UP000828390"/>
    </source>
</evidence>
<dbReference type="PANTHER" id="PTHR47174:SF3">
    <property type="entry name" value="BRIDGING INTEGRATOR 3"/>
    <property type="match status" value="1"/>
</dbReference>
<organism evidence="6 7">
    <name type="scientific">Dreissena polymorpha</name>
    <name type="common">Zebra mussel</name>
    <name type="synonym">Mytilus polymorpha</name>
    <dbReference type="NCBI Taxonomy" id="45954"/>
    <lineage>
        <taxon>Eukaryota</taxon>
        <taxon>Metazoa</taxon>
        <taxon>Spiralia</taxon>
        <taxon>Lophotrochozoa</taxon>
        <taxon>Mollusca</taxon>
        <taxon>Bivalvia</taxon>
        <taxon>Autobranchia</taxon>
        <taxon>Heteroconchia</taxon>
        <taxon>Euheterodonta</taxon>
        <taxon>Imparidentia</taxon>
        <taxon>Neoheterodontei</taxon>
        <taxon>Myida</taxon>
        <taxon>Dreissenoidea</taxon>
        <taxon>Dreissenidae</taxon>
        <taxon>Dreissena</taxon>
    </lineage>
</organism>
<sequence length="256" mass="29629">MSWNPFSRHTGSKKSLGVSRHAERELERDVKKLEELEEASKKLYKDGRRFTEANTALGKAEQKIVQGLMGSGLCQCDESFQADMVTWESQLEELQRHRQDMNSNIQKTFVDPMKKFSSVFPAVQSAVKKRDQSLQEYNKIKSKFSKYQEKERTGQNIVKLDSNRKALDIAQKEFDTQDNAVRQDVAKLYEGRTEYFRPSFGALVRSQLTYNTEAFKMYSAVASELFRNSKCSENERKDRMKQTLADMKALSITKDD</sequence>
<dbReference type="Gene3D" id="1.20.1270.60">
    <property type="entry name" value="Arfaptin homology (AH) domain/BAR domain"/>
    <property type="match status" value="1"/>
</dbReference>
<evidence type="ECO:0000259" key="5">
    <source>
        <dbReference type="PROSITE" id="PS51021"/>
    </source>
</evidence>
<keyword evidence="7" id="KW-1185">Reference proteome</keyword>
<protein>
    <recommendedName>
        <fullName evidence="5">BAR domain-containing protein</fullName>
    </recommendedName>
</protein>
<comment type="caution">
    <text evidence="6">The sequence shown here is derived from an EMBL/GenBank/DDBJ whole genome shotgun (WGS) entry which is preliminary data.</text>
</comment>
<keyword evidence="3" id="KW-0206">Cytoskeleton</keyword>
<comment type="subcellular location">
    <subcellularLocation>
        <location evidence="1">Cytoplasm</location>
        <location evidence="1">Cytoskeleton</location>
    </subcellularLocation>
</comment>
<dbReference type="SUPFAM" id="SSF103657">
    <property type="entry name" value="BAR/IMD domain-like"/>
    <property type="match status" value="1"/>
</dbReference>
<dbReference type="PANTHER" id="PTHR47174">
    <property type="entry name" value="BRIDGING INTEGRATOR 3"/>
    <property type="match status" value="1"/>
</dbReference>